<dbReference type="AlphaFoldDB" id="A0A0E9USQ0"/>
<sequence>MLCIFTVNIIHICKWELCDRTLSASPQSCFCKSALPHRVYGLCCVIVLFKSFNDSKLQ</sequence>
<reference evidence="1" key="1">
    <citation type="submission" date="2014-11" db="EMBL/GenBank/DDBJ databases">
        <authorList>
            <person name="Amaro Gonzalez C."/>
        </authorList>
    </citation>
    <scope>NUCLEOTIDE SEQUENCE</scope>
</reference>
<evidence type="ECO:0000313" key="1">
    <source>
        <dbReference type="EMBL" id="JAH68837.1"/>
    </source>
</evidence>
<accession>A0A0E9USQ0</accession>
<name>A0A0E9USQ0_ANGAN</name>
<protein>
    <submittedName>
        <fullName evidence="1">Uncharacterized protein</fullName>
    </submittedName>
</protein>
<organism evidence="1">
    <name type="scientific">Anguilla anguilla</name>
    <name type="common">European freshwater eel</name>
    <name type="synonym">Muraena anguilla</name>
    <dbReference type="NCBI Taxonomy" id="7936"/>
    <lineage>
        <taxon>Eukaryota</taxon>
        <taxon>Metazoa</taxon>
        <taxon>Chordata</taxon>
        <taxon>Craniata</taxon>
        <taxon>Vertebrata</taxon>
        <taxon>Euteleostomi</taxon>
        <taxon>Actinopterygii</taxon>
        <taxon>Neopterygii</taxon>
        <taxon>Teleostei</taxon>
        <taxon>Anguilliformes</taxon>
        <taxon>Anguillidae</taxon>
        <taxon>Anguilla</taxon>
    </lineage>
</organism>
<reference evidence="1" key="2">
    <citation type="journal article" date="2015" name="Fish Shellfish Immunol.">
        <title>Early steps in the European eel (Anguilla anguilla)-Vibrio vulnificus interaction in the gills: Role of the RtxA13 toxin.</title>
        <authorList>
            <person name="Callol A."/>
            <person name="Pajuelo D."/>
            <person name="Ebbesson L."/>
            <person name="Teles M."/>
            <person name="MacKenzie S."/>
            <person name="Amaro C."/>
        </authorList>
    </citation>
    <scope>NUCLEOTIDE SEQUENCE</scope>
</reference>
<dbReference type="EMBL" id="GBXM01039740">
    <property type="protein sequence ID" value="JAH68837.1"/>
    <property type="molecule type" value="Transcribed_RNA"/>
</dbReference>
<proteinExistence type="predicted"/>